<dbReference type="Proteomes" id="UP001188597">
    <property type="component" value="Unassembled WGS sequence"/>
</dbReference>
<dbReference type="EMBL" id="JAVXUP010000001">
    <property type="protein sequence ID" value="KAK3043880.1"/>
    <property type="molecule type" value="Genomic_DNA"/>
</dbReference>
<comment type="caution">
    <text evidence="3">The sequence shown here is derived from an EMBL/GenBank/DDBJ whole genome shotgun (WGS) entry which is preliminary data.</text>
</comment>
<proteinExistence type="predicted"/>
<dbReference type="Pfam" id="PF08787">
    <property type="entry name" value="Alginate_lyase2"/>
    <property type="match status" value="1"/>
</dbReference>
<keyword evidence="1" id="KW-0732">Signal</keyword>
<evidence type="ECO:0000256" key="1">
    <source>
        <dbReference type="SAM" id="SignalP"/>
    </source>
</evidence>
<feature type="chain" id="PRO_5041692813" description="Alginate lyase 2 domain-containing protein" evidence="1">
    <location>
        <begin position="30"/>
        <end position="219"/>
    </location>
</feature>
<dbReference type="InterPro" id="IPR014895">
    <property type="entry name" value="Alginate_lyase_2"/>
</dbReference>
<reference evidence="3" key="1">
    <citation type="submission" date="2022-12" db="EMBL/GenBank/DDBJ databases">
        <title>Draft genome assemblies for two species of Escallonia (Escalloniales).</title>
        <authorList>
            <person name="Chanderbali A."/>
            <person name="Dervinis C."/>
            <person name="Anghel I."/>
            <person name="Soltis D."/>
            <person name="Soltis P."/>
            <person name="Zapata F."/>
        </authorList>
    </citation>
    <scope>NUCLEOTIDE SEQUENCE</scope>
    <source>
        <strain evidence="3">UCBG64.0493</strain>
        <tissue evidence="3">Leaf</tissue>
    </source>
</reference>
<dbReference type="Gene3D" id="2.60.120.200">
    <property type="match status" value="1"/>
</dbReference>
<sequence length="219" mass="25139">MNWFSINVLLYVVVVGLFQSSLYCIFCSADPTDGFVNVPLTEENFELQKPYDIPLAERYSYENGIRRLWVYADDKPHENGSLTQPRTEIRISGLDYSSGVWQFEGYAFVPNGTSGATIVQIHGASHGNTTILLRIYEGNMRYYSSEPVTTNLYDKWFRVNLIHDVDGGKVTVFIDGDQKFEHKDQGPGDLHFKCGVYGAPINISYYMESRWRDIKIYKK</sequence>
<dbReference type="SUPFAM" id="SSF49899">
    <property type="entry name" value="Concanavalin A-like lectins/glucanases"/>
    <property type="match status" value="1"/>
</dbReference>
<evidence type="ECO:0000313" key="3">
    <source>
        <dbReference type="EMBL" id="KAK3043880.1"/>
    </source>
</evidence>
<evidence type="ECO:0000259" key="2">
    <source>
        <dbReference type="Pfam" id="PF08787"/>
    </source>
</evidence>
<dbReference type="InterPro" id="IPR013320">
    <property type="entry name" value="ConA-like_dom_sf"/>
</dbReference>
<feature type="domain" description="Alginate lyase 2" evidence="2">
    <location>
        <begin position="43"/>
        <end position="217"/>
    </location>
</feature>
<dbReference type="PANTHER" id="PTHR33681">
    <property type="entry name" value="BINDING PROTEIN, PUTATIVE, EXPRESSED-RELATED"/>
    <property type="match status" value="1"/>
</dbReference>
<protein>
    <recommendedName>
        <fullName evidence="2">Alginate lyase 2 domain-containing protein</fullName>
    </recommendedName>
</protein>
<accession>A0AA88XSZ9</accession>
<feature type="signal peptide" evidence="1">
    <location>
        <begin position="1"/>
        <end position="29"/>
    </location>
</feature>
<dbReference type="AlphaFoldDB" id="A0AA88XSZ9"/>
<evidence type="ECO:0000313" key="4">
    <source>
        <dbReference type="Proteomes" id="UP001188597"/>
    </source>
</evidence>
<keyword evidence="4" id="KW-1185">Reference proteome</keyword>
<gene>
    <name evidence="3" type="ORF">RJ639_000579</name>
</gene>
<organism evidence="3 4">
    <name type="scientific">Escallonia herrerae</name>
    <dbReference type="NCBI Taxonomy" id="1293975"/>
    <lineage>
        <taxon>Eukaryota</taxon>
        <taxon>Viridiplantae</taxon>
        <taxon>Streptophyta</taxon>
        <taxon>Embryophyta</taxon>
        <taxon>Tracheophyta</taxon>
        <taxon>Spermatophyta</taxon>
        <taxon>Magnoliopsida</taxon>
        <taxon>eudicotyledons</taxon>
        <taxon>Gunneridae</taxon>
        <taxon>Pentapetalae</taxon>
        <taxon>asterids</taxon>
        <taxon>campanulids</taxon>
        <taxon>Escalloniales</taxon>
        <taxon>Escalloniaceae</taxon>
        <taxon>Escallonia</taxon>
    </lineage>
</organism>
<dbReference type="PANTHER" id="PTHR33681:SF11">
    <property type="entry name" value="ALGINATE LYASE"/>
    <property type="match status" value="1"/>
</dbReference>
<name>A0AA88XSZ9_9ASTE</name>